<comment type="catalytic activity">
    <reaction evidence="1">
        <text>ATP + protein L-histidine = ADP + protein N-phospho-L-histidine.</text>
        <dbReference type="EC" id="2.7.13.3"/>
    </reaction>
</comment>
<evidence type="ECO:0000313" key="6">
    <source>
        <dbReference type="EMBL" id="CAE0375456.1"/>
    </source>
</evidence>
<dbReference type="InterPro" id="IPR005467">
    <property type="entry name" value="His_kinase_dom"/>
</dbReference>
<dbReference type="Gene3D" id="3.30.565.10">
    <property type="entry name" value="Histidine kinase-like ATPase, C-terminal domain"/>
    <property type="match status" value="1"/>
</dbReference>
<evidence type="ECO:0000256" key="1">
    <source>
        <dbReference type="ARBA" id="ARBA00000085"/>
    </source>
</evidence>
<dbReference type="SMART" id="SM00387">
    <property type="entry name" value="HATPase_c"/>
    <property type="match status" value="1"/>
</dbReference>
<dbReference type="Pfam" id="PF02518">
    <property type="entry name" value="HATPase_c"/>
    <property type="match status" value="1"/>
</dbReference>
<sequence>MQIDIDPRIRRVRVYSDEKRIKQVLINLLSNSLKFTFSGSVTLSCKQVWIDKKLFAKFMVKDTGIGISQKQQAKLFKMFSMVKYTNQINPNGTGLGLTVSKKYVEALGGSIKLKSAKGAGTTVSFYIPLEDPPLAQLHIDENDEHFQSLESVVSFDFIERVHDIKDFNAQTPRFNLP</sequence>
<dbReference type="EC" id="2.7.13.3" evidence="2"/>
<dbReference type="PRINTS" id="PR00344">
    <property type="entry name" value="BCTRLSENSOR"/>
</dbReference>
<accession>A0A7S3K7V0</accession>
<dbReference type="PANTHER" id="PTHR43047:SF72">
    <property type="entry name" value="OSMOSENSING HISTIDINE PROTEIN KINASE SLN1"/>
    <property type="match status" value="1"/>
</dbReference>
<dbReference type="AlphaFoldDB" id="A0A7S3K7V0"/>
<dbReference type="InterPro" id="IPR004358">
    <property type="entry name" value="Sig_transdc_His_kin-like_C"/>
</dbReference>
<dbReference type="InterPro" id="IPR003594">
    <property type="entry name" value="HATPase_dom"/>
</dbReference>
<feature type="domain" description="Histidine kinase" evidence="5">
    <location>
        <begin position="1"/>
        <end position="131"/>
    </location>
</feature>
<name>A0A7S3K7V0_EUPCR</name>
<keyword evidence="3" id="KW-0808">Transferase</keyword>
<evidence type="ECO:0000256" key="3">
    <source>
        <dbReference type="ARBA" id="ARBA00022679"/>
    </source>
</evidence>
<dbReference type="SUPFAM" id="SSF55874">
    <property type="entry name" value="ATPase domain of HSP90 chaperone/DNA topoisomerase II/histidine kinase"/>
    <property type="match status" value="1"/>
</dbReference>
<protein>
    <recommendedName>
        <fullName evidence="2">histidine kinase</fullName>
        <ecNumber evidence="2">2.7.13.3</ecNumber>
    </recommendedName>
</protein>
<dbReference type="GO" id="GO:0009927">
    <property type="term" value="F:histidine phosphotransfer kinase activity"/>
    <property type="evidence" value="ECO:0007669"/>
    <property type="project" value="TreeGrafter"/>
</dbReference>
<evidence type="ECO:0000256" key="4">
    <source>
        <dbReference type="ARBA" id="ARBA00022777"/>
    </source>
</evidence>
<evidence type="ECO:0000259" key="5">
    <source>
        <dbReference type="PROSITE" id="PS50109"/>
    </source>
</evidence>
<dbReference type="PROSITE" id="PS50109">
    <property type="entry name" value="HIS_KIN"/>
    <property type="match status" value="1"/>
</dbReference>
<dbReference type="GO" id="GO:0005886">
    <property type="term" value="C:plasma membrane"/>
    <property type="evidence" value="ECO:0007669"/>
    <property type="project" value="TreeGrafter"/>
</dbReference>
<reference evidence="6" key="1">
    <citation type="submission" date="2021-01" db="EMBL/GenBank/DDBJ databases">
        <authorList>
            <person name="Corre E."/>
            <person name="Pelletier E."/>
            <person name="Niang G."/>
            <person name="Scheremetjew M."/>
            <person name="Finn R."/>
            <person name="Kale V."/>
            <person name="Holt S."/>
            <person name="Cochrane G."/>
            <person name="Meng A."/>
            <person name="Brown T."/>
            <person name="Cohen L."/>
        </authorList>
    </citation>
    <scope>NUCLEOTIDE SEQUENCE</scope>
    <source>
        <strain evidence="6">CT5</strain>
    </source>
</reference>
<dbReference type="PANTHER" id="PTHR43047">
    <property type="entry name" value="TWO-COMPONENT HISTIDINE PROTEIN KINASE"/>
    <property type="match status" value="1"/>
</dbReference>
<dbReference type="GO" id="GO:0000155">
    <property type="term" value="F:phosphorelay sensor kinase activity"/>
    <property type="evidence" value="ECO:0007669"/>
    <property type="project" value="TreeGrafter"/>
</dbReference>
<keyword evidence="4" id="KW-0418">Kinase</keyword>
<organism evidence="6">
    <name type="scientific">Euplotes crassus</name>
    <dbReference type="NCBI Taxonomy" id="5936"/>
    <lineage>
        <taxon>Eukaryota</taxon>
        <taxon>Sar</taxon>
        <taxon>Alveolata</taxon>
        <taxon>Ciliophora</taxon>
        <taxon>Intramacronucleata</taxon>
        <taxon>Spirotrichea</taxon>
        <taxon>Hypotrichia</taxon>
        <taxon>Euplotida</taxon>
        <taxon>Euplotidae</taxon>
        <taxon>Moneuplotes</taxon>
    </lineage>
</organism>
<dbReference type="CDD" id="cd16922">
    <property type="entry name" value="HATPase_EvgS-ArcB-TorS-like"/>
    <property type="match status" value="1"/>
</dbReference>
<proteinExistence type="predicted"/>
<evidence type="ECO:0000256" key="2">
    <source>
        <dbReference type="ARBA" id="ARBA00012438"/>
    </source>
</evidence>
<gene>
    <name evidence="6" type="ORF">ECRA1380_LOCUS407</name>
</gene>
<dbReference type="EMBL" id="HBIK01000875">
    <property type="protein sequence ID" value="CAE0375456.1"/>
    <property type="molecule type" value="Transcribed_RNA"/>
</dbReference>
<dbReference type="InterPro" id="IPR036890">
    <property type="entry name" value="HATPase_C_sf"/>
</dbReference>